<dbReference type="GO" id="GO:0019825">
    <property type="term" value="F:oxygen binding"/>
    <property type="evidence" value="ECO:0007669"/>
    <property type="project" value="InterPro"/>
</dbReference>
<keyword evidence="7" id="KW-0223">Dioxygenase</keyword>
<keyword evidence="7" id="KW-0560">Oxidoreductase</keyword>
<dbReference type="RefSeq" id="WP_093362376.1">
    <property type="nucleotide sequence ID" value="NZ_FOLG01000015.1"/>
</dbReference>
<dbReference type="Gene3D" id="1.10.490.10">
    <property type="entry name" value="Globins"/>
    <property type="match status" value="1"/>
</dbReference>
<sequence>MPPSQQELARVKQSFEDLRPHHEPTSYDFYEELFARAPELRQLFRDDLKGQGMRFMNTLGLVLDDMTNPNGTTVDYAELGHLHTTLGVRQAHFEPMEDALMASLGKKLGNEFTADLEEAWRNAFRAFSKKLIEAGDIPA</sequence>
<comment type="similarity">
    <text evidence="5">Belongs to the globin family.</text>
</comment>
<dbReference type="GO" id="GO:0046872">
    <property type="term" value="F:metal ion binding"/>
    <property type="evidence" value="ECO:0007669"/>
    <property type="project" value="UniProtKB-KW"/>
</dbReference>
<keyword evidence="1 5" id="KW-0349">Heme</keyword>
<evidence type="ECO:0000256" key="4">
    <source>
        <dbReference type="ARBA" id="ARBA00023004"/>
    </source>
</evidence>
<dbReference type="EMBL" id="FOLG01000015">
    <property type="protein sequence ID" value="SFD09308.1"/>
    <property type="molecule type" value="Genomic_DNA"/>
</dbReference>
<evidence type="ECO:0000313" key="8">
    <source>
        <dbReference type="Proteomes" id="UP000198728"/>
    </source>
</evidence>
<protein>
    <submittedName>
        <fullName evidence="7">Nitric oxide dioxygenase</fullName>
    </submittedName>
</protein>
<feature type="domain" description="Globin" evidence="6">
    <location>
        <begin position="1"/>
        <end position="136"/>
    </location>
</feature>
<keyword evidence="8" id="KW-1185">Reference proteome</keyword>
<dbReference type="GO" id="GO:0046210">
    <property type="term" value="P:nitric oxide catabolic process"/>
    <property type="evidence" value="ECO:0007669"/>
    <property type="project" value="TreeGrafter"/>
</dbReference>
<keyword evidence="2 5" id="KW-0561">Oxygen transport</keyword>
<evidence type="ECO:0000256" key="2">
    <source>
        <dbReference type="ARBA" id="ARBA00022621"/>
    </source>
</evidence>
<dbReference type="GO" id="GO:0071500">
    <property type="term" value="P:cellular response to nitrosative stress"/>
    <property type="evidence" value="ECO:0007669"/>
    <property type="project" value="TreeGrafter"/>
</dbReference>
<evidence type="ECO:0000256" key="1">
    <source>
        <dbReference type="ARBA" id="ARBA00022617"/>
    </source>
</evidence>
<accession>A0A1I1PNT6</accession>
<keyword evidence="4" id="KW-0408">Iron</keyword>
<gene>
    <name evidence="7" type="ORF">SAMN04488094_11525</name>
</gene>
<keyword evidence="5" id="KW-0813">Transport</keyword>
<dbReference type="InterPro" id="IPR000971">
    <property type="entry name" value="Globin"/>
</dbReference>
<dbReference type="SUPFAM" id="SSF46458">
    <property type="entry name" value="Globin-like"/>
    <property type="match status" value="1"/>
</dbReference>
<dbReference type="Proteomes" id="UP000198728">
    <property type="component" value="Unassembled WGS sequence"/>
</dbReference>
<name>A0A1I1PNT6_9RHOB</name>
<reference evidence="7 8" key="1">
    <citation type="submission" date="2016-10" db="EMBL/GenBank/DDBJ databases">
        <authorList>
            <person name="de Groot N.N."/>
        </authorList>
    </citation>
    <scope>NUCLEOTIDE SEQUENCE [LARGE SCALE GENOMIC DNA]</scope>
    <source>
        <strain evidence="7 8">DSM 19548</strain>
    </source>
</reference>
<organism evidence="7 8">
    <name type="scientific">Tropicimonas isoalkanivorans</name>
    <dbReference type="NCBI Taxonomy" id="441112"/>
    <lineage>
        <taxon>Bacteria</taxon>
        <taxon>Pseudomonadati</taxon>
        <taxon>Pseudomonadota</taxon>
        <taxon>Alphaproteobacteria</taxon>
        <taxon>Rhodobacterales</taxon>
        <taxon>Roseobacteraceae</taxon>
        <taxon>Tropicimonas</taxon>
    </lineage>
</organism>
<keyword evidence="3" id="KW-0479">Metal-binding</keyword>
<dbReference type="InterPro" id="IPR009050">
    <property type="entry name" value="Globin-like_sf"/>
</dbReference>
<dbReference type="PROSITE" id="PS01033">
    <property type="entry name" value="GLOBIN"/>
    <property type="match status" value="1"/>
</dbReference>
<evidence type="ECO:0000259" key="6">
    <source>
        <dbReference type="PROSITE" id="PS01033"/>
    </source>
</evidence>
<dbReference type="GO" id="GO:0020037">
    <property type="term" value="F:heme binding"/>
    <property type="evidence" value="ECO:0007669"/>
    <property type="project" value="InterPro"/>
</dbReference>
<evidence type="ECO:0000256" key="3">
    <source>
        <dbReference type="ARBA" id="ARBA00022723"/>
    </source>
</evidence>
<dbReference type="GO" id="GO:0005344">
    <property type="term" value="F:oxygen carrier activity"/>
    <property type="evidence" value="ECO:0007669"/>
    <property type="project" value="UniProtKB-KW"/>
</dbReference>
<dbReference type="PANTHER" id="PTHR43396">
    <property type="entry name" value="FLAVOHEMOPROTEIN"/>
    <property type="match status" value="1"/>
</dbReference>
<evidence type="ECO:0000313" key="7">
    <source>
        <dbReference type="EMBL" id="SFD09308.1"/>
    </source>
</evidence>
<dbReference type="PANTHER" id="PTHR43396:SF3">
    <property type="entry name" value="FLAVOHEMOPROTEIN"/>
    <property type="match status" value="1"/>
</dbReference>
<dbReference type="InterPro" id="IPR012292">
    <property type="entry name" value="Globin/Proto"/>
</dbReference>
<evidence type="ECO:0000256" key="5">
    <source>
        <dbReference type="RuleBase" id="RU000356"/>
    </source>
</evidence>
<dbReference type="AlphaFoldDB" id="A0A1I1PNT6"/>
<dbReference type="OrthoDB" id="3213438at2"/>
<dbReference type="Pfam" id="PF00042">
    <property type="entry name" value="Globin"/>
    <property type="match status" value="1"/>
</dbReference>
<dbReference type="GO" id="GO:0071949">
    <property type="term" value="F:FAD binding"/>
    <property type="evidence" value="ECO:0007669"/>
    <property type="project" value="TreeGrafter"/>
</dbReference>
<dbReference type="GO" id="GO:0008941">
    <property type="term" value="F:nitric oxide dioxygenase NAD(P)H activity"/>
    <property type="evidence" value="ECO:0007669"/>
    <property type="project" value="TreeGrafter"/>
</dbReference>
<proteinExistence type="inferred from homology"/>
<dbReference type="STRING" id="441112.SAMN04488094_11525"/>